<dbReference type="EMBL" id="JBANRG010000003">
    <property type="protein sequence ID" value="KAK7469317.1"/>
    <property type="molecule type" value="Genomic_DNA"/>
</dbReference>
<name>A0ABR1JYC6_9AGAR</name>
<dbReference type="PANTHER" id="PTHR14659:SF1">
    <property type="entry name" value="ALPHA- AND GAMMA-ADAPTIN-BINDING PROTEIN P34"/>
    <property type="match status" value="1"/>
</dbReference>
<dbReference type="PANTHER" id="PTHR14659">
    <property type="entry name" value="ALPHA- AND GAMMA-ADAPTIN-BINDING PROTEIN P34"/>
    <property type="match status" value="1"/>
</dbReference>
<feature type="compositionally biased region" description="Low complexity" evidence="1">
    <location>
        <begin position="35"/>
        <end position="50"/>
    </location>
</feature>
<keyword evidence="3" id="KW-1185">Reference proteome</keyword>
<reference evidence="2 3" key="1">
    <citation type="submission" date="2024-01" db="EMBL/GenBank/DDBJ databases">
        <title>A draft genome for the cacao thread blight pathogen Marasmiellus scandens.</title>
        <authorList>
            <person name="Baruah I.K."/>
            <person name="Leung J."/>
            <person name="Bukari Y."/>
            <person name="Amoako-Attah I."/>
            <person name="Meinhardt L.W."/>
            <person name="Bailey B.A."/>
            <person name="Cohen S.P."/>
        </authorList>
    </citation>
    <scope>NUCLEOTIDE SEQUENCE [LARGE SCALE GENOMIC DNA]</scope>
    <source>
        <strain evidence="2 3">GH-19</strain>
    </source>
</reference>
<dbReference type="Proteomes" id="UP001498398">
    <property type="component" value="Unassembled WGS sequence"/>
</dbReference>
<dbReference type="InterPro" id="IPR019341">
    <property type="entry name" value="Alpha/Gamma-adaptin-bd_p34"/>
</dbReference>
<gene>
    <name evidence="2" type="ORF">VKT23_003798</name>
</gene>
<dbReference type="Gene3D" id="3.40.50.11960">
    <property type="match status" value="1"/>
</dbReference>
<feature type="region of interest" description="Disordered" evidence="1">
    <location>
        <begin position="35"/>
        <end position="59"/>
    </location>
</feature>
<feature type="compositionally biased region" description="Basic and acidic residues" evidence="1">
    <location>
        <begin position="348"/>
        <end position="359"/>
    </location>
</feature>
<protein>
    <submittedName>
        <fullName evidence="2">Uncharacterized protein</fullName>
    </submittedName>
</protein>
<evidence type="ECO:0000256" key="1">
    <source>
        <dbReference type="SAM" id="MobiDB-lite"/>
    </source>
</evidence>
<feature type="compositionally biased region" description="Low complexity" evidence="1">
    <location>
        <begin position="335"/>
        <end position="347"/>
    </location>
</feature>
<accession>A0ABR1JYC6</accession>
<feature type="region of interest" description="Disordered" evidence="1">
    <location>
        <begin position="132"/>
        <end position="154"/>
    </location>
</feature>
<feature type="region of interest" description="Disordered" evidence="1">
    <location>
        <begin position="395"/>
        <end position="416"/>
    </location>
</feature>
<feature type="compositionally biased region" description="Acidic residues" evidence="1">
    <location>
        <begin position="134"/>
        <end position="154"/>
    </location>
</feature>
<evidence type="ECO:0000313" key="2">
    <source>
        <dbReference type="EMBL" id="KAK7469317.1"/>
    </source>
</evidence>
<proteinExistence type="predicted"/>
<organism evidence="2 3">
    <name type="scientific">Marasmiellus scandens</name>
    <dbReference type="NCBI Taxonomy" id="2682957"/>
    <lineage>
        <taxon>Eukaryota</taxon>
        <taxon>Fungi</taxon>
        <taxon>Dikarya</taxon>
        <taxon>Basidiomycota</taxon>
        <taxon>Agaricomycotina</taxon>
        <taxon>Agaricomycetes</taxon>
        <taxon>Agaricomycetidae</taxon>
        <taxon>Agaricales</taxon>
        <taxon>Marasmiineae</taxon>
        <taxon>Omphalotaceae</taxon>
        <taxon>Marasmiellus</taxon>
    </lineage>
</organism>
<comment type="caution">
    <text evidence="2">The sequence shown here is derived from an EMBL/GenBank/DDBJ whole genome shotgun (WGS) entry which is preliminary data.</text>
</comment>
<feature type="region of interest" description="Disordered" evidence="1">
    <location>
        <begin position="335"/>
        <end position="359"/>
    </location>
</feature>
<sequence>MEDVPLQLSPSCRILTISSSLQRAVSFVHQIQSLSQGSSGSSDVIQSGTSLGKEEASSQEQSIPWTISNKYYSADVHFFAREIKGLAPYLLKGIPALIFVWRKGEAYRHHVHRLSQDLAGVEPEVALAVRLESSEADSSQDIEDAEDEKEFEETNDIDEFLSSRGFEFVDVPLNSSNDDEIFDGIPSLPRVLDALSTIMWPSMQAAIRKKRNINTSKGVQDEDGLLDWAHSSFDAPDHFPSEEDFVVPANHLSGLAAQARKQKEMDELARWLQEDNAYENKTKNDPWQSRASKVMTASPINEQSFSFTSLAPPTPTQERVVNGFDDDFTVFVSAPPAESHSESSSSSKPDHQWSQEEHSFDSFDSFDDEASFDSGKLAPRHDGVMYHSLGSASDLADIDDNKSVKEDSDDEGLPSQDEVSASAARIFGAASVHSTENGSENEDEYDMAAFDLSHVLSALQGMKAEIAGIEDVDERRKAAAKVALGLVYGLERDSGPRHDGEL</sequence>
<evidence type="ECO:0000313" key="3">
    <source>
        <dbReference type="Proteomes" id="UP001498398"/>
    </source>
</evidence>